<dbReference type="AlphaFoldDB" id="A0A6J1SKM8"/>
<protein>
    <submittedName>
        <fullName evidence="4">Parafibromin-like</fullName>
    </submittedName>
</protein>
<keyword evidence="3" id="KW-1185">Reference proteome</keyword>
<evidence type="ECO:0000256" key="1">
    <source>
        <dbReference type="SAM" id="MobiDB-lite"/>
    </source>
</evidence>
<feature type="domain" description="Paf1 complex subunit Cdc73 N-terminal" evidence="2">
    <location>
        <begin position="8"/>
        <end position="75"/>
    </location>
</feature>
<dbReference type="Proteomes" id="UP000504606">
    <property type="component" value="Unplaced"/>
</dbReference>
<evidence type="ECO:0000259" key="2">
    <source>
        <dbReference type="Pfam" id="PF16050"/>
    </source>
</evidence>
<dbReference type="Pfam" id="PF16050">
    <property type="entry name" value="CDC73_N"/>
    <property type="match status" value="1"/>
</dbReference>
<evidence type="ECO:0000313" key="3">
    <source>
        <dbReference type="Proteomes" id="UP000504606"/>
    </source>
</evidence>
<evidence type="ECO:0000313" key="4">
    <source>
        <dbReference type="RefSeq" id="XP_026281308.1"/>
    </source>
</evidence>
<dbReference type="OrthoDB" id="2186602at2759"/>
<dbReference type="InterPro" id="IPR032041">
    <property type="entry name" value="Cdc73_N"/>
</dbReference>
<gene>
    <name evidence="4" type="primary">LOC113208504</name>
</gene>
<accession>A0A6J1SKM8</accession>
<feature type="region of interest" description="Disordered" evidence="1">
    <location>
        <begin position="41"/>
        <end position="99"/>
    </location>
</feature>
<dbReference type="KEGG" id="foc:113208504"/>
<proteinExistence type="predicted"/>
<name>A0A6J1SKM8_FRAOC</name>
<reference evidence="4" key="1">
    <citation type="submission" date="2025-08" db="UniProtKB">
        <authorList>
            <consortium name="RefSeq"/>
        </authorList>
    </citation>
    <scope>IDENTIFICATION</scope>
    <source>
        <tissue evidence="4">Whole organism</tissue>
    </source>
</reference>
<sequence>MADLLSILRQYDAANIPAVRRPDFKGLLAFLNGEIATAPSIDESAPLETPTQVKRRAETDSAETVAKKPHLEVTDTIKTEPASPPLPATTESLEGTESTESLRNISLADLLDAMQTQQMGNTNRSSGLQLLKNRTTVHVTVGELVRYGASLSNRFKLLQFPFAHQSVLHEMVNLVAAQFIHSILNDAPTCQQDENPTPFETLTFESSDLSEYKHLHPKDEEV</sequence>
<organism evidence="3 4">
    <name type="scientific">Frankliniella occidentalis</name>
    <name type="common">Western flower thrips</name>
    <name type="synonym">Euthrips occidentalis</name>
    <dbReference type="NCBI Taxonomy" id="133901"/>
    <lineage>
        <taxon>Eukaryota</taxon>
        <taxon>Metazoa</taxon>
        <taxon>Ecdysozoa</taxon>
        <taxon>Arthropoda</taxon>
        <taxon>Hexapoda</taxon>
        <taxon>Insecta</taxon>
        <taxon>Pterygota</taxon>
        <taxon>Neoptera</taxon>
        <taxon>Paraneoptera</taxon>
        <taxon>Thysanoptera</taxon>
        <taxon>Terebrantia</taxon>
        <taxon>Thripoidea</taxon>
        <taxon>Thripidae</taxon>
        <taxon>Frankliniella</taxon>
    </lineage>
</organism>
<feature type="compositionally biased region" description="Basic and acidic residues" evidence="1">
    <location>
        <begin position="55"/>
        <end position="78"/>
    </location>
</feature>
<feature type="compositionally biased region" description="Low complexity" evidence="1">
    <location>
        <begin position="89"/>
        <end position="99"/>
    </location>
</feature>
<dbReference type="GeneID" id="113208504"/>
<dbReference type="RefSeq" id="XP_026281308.1">
    <property type="nucleotide sequence ID" value="XM_026425523.2"/>
</dbReference>